<dbReference type="Proteomes" id="UP000192980">
    <property type="component" value="Unassembled WGS sequence"/>
</dbReference>
<evidence type="ECO:0000256" key="1">
    <source>
        <dbReference type="SAM" id="Phobius"/>
    </source>
</evidence>
<name>A0A1X7KYU3_9SPHI</name>
<dbReference type="EMBL" id="FXAU01000007">
    <property type="protein sequence ID" value="SMG46343.1"/>
    <property type="molecule type" value="Genomic_DNA"/>
</dbReference>
<feature type="transmembrane region" description="Helical" evidence="1">
    <location>
        <begin position="109"/>
        <end position="131"/>
    </location>
</feature>
<sequence length="195" mass="22117">MKKTYFWILLLFLSVFFDGWSTYLVTGGNIHAGNELHYIAQVFNGSFGSLVWLLLVEFVLLSMFYWYSQKMPNGPVLEEKTYRVLSHRSGTKMYAIANIKIALKKVAPFVIGVFSMTHLAAAFNNVMVYIYNNHHGKKGVLERASTSYVEFLYLGSRLYLFYVFVLFASLALASALIIKARWNGSSSTGKSSTKK</sequence>
<protein>
    <submittedName>
        <fullName evidence="2">Uncharacterized protein</fullName>
    </submittedName>
</protein>
<gene>
    <name evidence="2" type="ORF">SAMN05660862_3296</name>
</gene>
<accession>A0A1X7KYU3</accession>
<dbReference type="AlphaFoldDB" id="A0A1X7KYU3"/>
<feature type="transmembrane region" description="Helical" evidence="1">
    <location>
        <begin position="45"/>
        <end position="67"/>
    </location>
</feature>
<keyword evidence="1" id="KW-0812">Transmembrane</keyword>
<keyword evidence="1" id="KW-1133">Transmembrane helix</keyword>
<keyword evidence="3" id="KW-1185">Reference proteome</keyword>
<dbReference type="STRING" id="561061.SAMN05660862_3296"/>
<dbReference type="RefSeq" id="WP_085473998.1">
    <property type="nucleotide sequence ID" value="NZ_FXAU01000007.1"/>
</dbReference>
<evidence type="ECO:0000313" key="3">
    <source>
        <dbReference type="Proteomes" id="UP000192980"/>
    </source>
</evidence>
<organism evidence="2 3">
    <name type="scientific">Sphingobacterium psychroaquaticum</name>
    <dbReference type="NCBI Taxonomy" id="561061"/>
    <lineage>
        <taxon>Bacteria</taxon>
        <taxon>Pseudomonadati</taxon>
        <taxon>Bacteroidota</taxon>
        <taxon>Sphingobacteriia</taxon>
        <taxon>Sphingobacteriales</taxon>
        <taxon>Sphingobacteriaceae</taxon>
        <taxon>Sphingobacterium</taxon>
    </lineage>
</organism>
<reference evidence="2 3" key="1">
    <citation type="submission" date="2017-04" db="EMBL/GenBank/DDBJ databases">
        <authorList>
            <person name="Afonso C.L."/>
            <person name="Miller P.J."/>
            <person name="Scott M.A."/>
            <person name="Spackman E."/>
            <person name="Goraichik I."/>
            <person name="Dimitrov K.M."/>
            <person name="Suarez D.L."/>
            <person name="Swayne D.E."/>
        </authorList>
    </citation>
    <scope>NUCLEOTIDE SEQUENCE [LARGE SCALE GENOMIC DNA]</scope>
    <source>
        <strain evidence="2 3">DSM 22418</strain>
    </source>
</reference>
<evidence type="ECO:0000313" key="2">
    <source>
        <dbReference type="EMBL" id="SMG46343.1"/>
    </source>
</evidence>
<keyword evidence="1" id="KW-0472">Membrane</keyword>
<proteinExistence type="predicted"/>
<feature type="transmembrane region" description="Helical" evidence="1">
    <location>
        <begin position="159"/>
        <end position="178"/>
    </location>
</feature>